<dbReference type="EMBL" id="CP159578">
    <property type="protein sequence ID" value="XCJ80572.1"/>
    <property type="molecule type" value="Genomic_DNA"/>
</dbReference>
<dbReference type="Gene3D" id="3.40.720.10">
    <property type="entry name" value="Alkaline Phosphatase, subunit A"/>
    <property type="match status" value="1"/>
</dbReference>
<gene>
    <name evidence="1" type="ORF">ABV408_05185</name>
</gene>
<proteinExistence type="predicted"/>
<dbReference type="GO" id="GO:0016787">
    <property type="term" value="F:hydrolase activity"/>
    <property type="evidence" value="ECO:0007669"/>
    <property type="project" value="UniProtKB-ARBA"/>
</dbReference>
<accession>A0AB74U9A4</accession>
<dbReference type="PANTHER" id="PTHR10151">
    <property type="entry name" value="ECTONUCLEOTIDE PYROPHOSPHATASE/PHOSPHODIESTERASE"/>
    <property type="match status" value="1"/>
</dbReference>
<dbReference type="Pfam" id="PF01663">
    <property type="entry name" value="Phosphodiest"/>
    <property type="match status" value="1"/>
</dbReference>
<dbReference type="AlphaFoldDB" id="A0AB74U9A4"/>
<dbReference type="RefSeq" id="WP_353981393.1">
    <property type="nucleotide sequence ID" value="NZ_CP159578.1"/>
</dbReference>
<reference evidence="1" key="1">
    <citation type="submission" date="2024-06" db="EMBL/GenBank/DDBJ databases">
        <title>Complete genome of Salinicola endophyticus HNIBRBA4755.</title>
        <authorList>
            <person name="Shin S.Y."/>
            <person name="Kang H."/>
            <person name="Song J."/>
        </authorList>
    </citation>
    <scope>NUCLEOTIDE SEQUENCE</scope>
    <source>
        <strain evidence="1">HNIBRBA4755</strain>
    </source>
</reference>
<name>A0AB74U9A4_9GAMM</name>
<dbReference type="SUPFAM" id="SSF53649">
    <property type="entry name" value="Alkaline phosphatase-like"/>
    <property type="match status" value="1"/>
</dbReference>
<dbReference type="PANTHER" id="PTHR10151:SF120">
    <property type="entry name" value="BIS(5'-ADENOSYL)-TRIPHOSPHATASE"/>
    <property type="match status" value="1"/>
</dbReference>
<evidence type="ECO:0000313" key="1">
    <source>
        <dbReference type="EMBL" id="XCJ80572.1"/>
    </source>
</evidence>
<protein>
    <submittedName>
        <fullName evidence="1">Nucleotide pyrophosphatase/phosphodiesterase family protein</fullName>
    </submittedName>
</protein>
<dbReference type="InterPro" id="IPR002591">
    <property type="entry name" value="Phosphodiest/P_Trfase"/>
</dbReference>
<dbReference type="CDD" id="cd16018">
    <property type="entry name" value="Enpp"/>
    <property type="match status" value="1"/>
</dbReference>
<dbReference type="InterPro" id="IPR017850">
    <property type="entry name" value="Alkaline_phosphatase_core_sf"/>
</dbReference>
<organism evidence="1">
    <name type="scientific">Salinicola endophyticus</name>
    <dbReference type="NCBI Taxonomy" id="1949083"/>
    <lineage>
        <taxon>Bacteria</taxon>
        <taxon>Pseudomonadati</taxon>
        <taxon>Pseudomonadota</taxon>
        <taxon>Gammaproteobacteria</taxon>
        <taxon>Oceanospirillales</taxon>
        <taxon>Halomonadaceae</taxon>
        <taxon>Salinicola</taxon>
    </lineage>
</organism>
<sequence length="476" mass="53278">MHKTLVMLVVGLSPHLVGEHTPNLQRLARRGGLRPLETVTPAVTCSVQATLLTGLPPAAHGAVANGWYFRDLAEVWLWRQSNRLVAGEKVWEAGRLRNADFTCAKLFWWYNMYASADWSATPRPRYPADGRKLPDHYTYPPELHDELDARLGTFPLFSFWGPLANIDASRWISDATRHVMATRDPTLTLTYLPHLDYNLQRLGPDLDHPELQRDLLQVDALCGELIADAERDGRRVIVVSEYGITPVQDAVHINRALRQAGHLAVRREGKQEQLDPGASRAFAVADHQVAHVYVRDPQDLPRVRALLEGLAGVEAVWGDREKRREGLDHPNAGELVAISQPDRWFSYYFWLDEARAPDYARTVDIHRKPGYDPVELFFDPALRAPKLAAGWRVFKRKLGMRQLLDVISSTQTTLVKGSHGRVTDDPGMGPLVISSEAGLLPTGSVKATEFKALMLAHVFGTEARLADERESAATTI</sequence>